<protein>
    <recommendedName>
        <fullName evidence="4">Lipoprotein LprG</fullName>
    </recommendedName>
</protein>
<sequence>MTSIRRPAIAGLTLAAVLVAGGCSGDSKTDTKGASPAGDTTVSAAPPATTAPASASEELTQAYAKFSDTPVKFELASAAGIAGTGAIDAKTKSSEMTTDLASAGSMVTRQIGKDLYVKTEGQVGDAIGATAGKWMHIDVSQVPDSSPISIKNTDPANTAKLITTASEVTKTGDHTFKGTLDMTKSATANATMLKALGAKAKAVPFTAETDAEGRLTKLSMALESIAPGAGEMTATYSNWGEPVNVAKPAAGEVVEMPAKFRKAMGA</sequence>
<feature type="region of interest" description="Disordered" evidence="1">
    <location>
        <begin position="26"/>
        <end position="53"/>
    </location>
</feature>
<evidence type="ECO:0000256" key="1">
    <source>
        <dbReference type="SAM" id="MobiDB-lite"/>
    </source>
</evidence>
<dbReference type="InterPro" id="IPR029046">
    <property type="entry name" value="LolA/LolB/LppX"/>
</dbReference>
<dbReference type="PROSITE" id="PS51257">
    <property type="entry name" value="PROKAR_LIPOPROTEIN"/>
    <property type="match status" value="1"/>
</dbReference>
<dbReference type="OrthoDB" id="3379805at2"/>
<dbReference type="Gene3D" id="2.50.20.20">
    <property type="match status" value="1"/>
</dbReference>
<evidence type="ECO:0008006" key="4">
    <source>
        <dbReference type="Google" id="ProtNLM"/>
    </source>
</evidence>
<dbReference type="AlphaFoldDB" id="A0A285FC48"/>
<dbReference type="EMBL" id="OBDY01000001">
    <property type="protein sequence ID" value="SNY08314.1"/>
    <property type="molecule type" value="Genomic_DNA"/>
</dbReference>
<gene>
    <name evidence="2" type="ORF">SAMN05421748_101840</name>
</gene>
<name>A0A285FC48_9ACTN</name>
<dbReference type="RefSeq" id="WP_097318079.1">
    <property type="nucleotide sequence ID" value="NZ_OBDY01000001.1"/>
</dbReference>
<accession>A0A285FC48</accession>
<keyword evidence="3" id="KW-1185">Reference proteome</keyword>
<evidence type="ECO:0000313" key="2">
    <source>
        <dbReference type="EMBL" id="SNY08314.1"/>
    </source>
</evidence>
<dbReference type="Proteomes" id="UP000219612">
    <property type="component" value="Unassembled WGS sequence"/>
</dbReference>
<dbReference type="SUPFAM" id="SSF89392">
    <property type="entry name" value="Prokaryotic lipoproteins and lipoprotein localization factors"/>
    <property type="match status" value="1"/>
</dbReference>
<organism evidence="2 3">
    <name type="scientific">Paractinoplanes atraurantiacus</name>
    <dbReference type="NCBI Taxonomy" id="1036182"/>
    <lineage>
        <taxon>Bacteria</taxon>
        <taxon>Bacillati</taxon>
        <taxon>Actinomycetota</taxon>
        <taxon>Actinomycetes</taxon>
        <taxon>Micromonosporales</taxon>
        <taxon>Micromonosporaceae</taxon>
        <taxon>Paractinoplanes</taxon>
    </lineage>
</organism>
<proteinExistence type="predicted"/>
<reference evidence="3" key="1">
    <citation type="submission" date="2017-09" db="EMBL/GenBank/DDBJ databases">
        <authorList>
            <person name="Varghese N."/>
            <person name="Submissions S."/>
        </authorList>
    </citation>
    <scope>NUCLEOTIDE SEQUENCE [LARGE SCALE GENOMIC DNA]</scope>
    <source>
        <strain evidence="3">CGMCC 4.6857</strain>
    </source>
</reference>
<feature type="compositionally biased region" description="Low complexity" evidence="1">
    <location>
        <begin position="40"/>
        <end position="53"/>
    </location>
</feature>
<evidence type="ECO:0000313" key="3">
    <source>
        <dbReference type="Proteomes" id="UP000219612"/>
    </source>
</evidence>